<proteinExistence type="predicted"/>
<accession>A0A504YS70</accession>
<feature type="compositionally biased region" description="Polar residues" evidence="1">
    <location>
        <begin position="338"/>
        <end position="354"/>
    </location>
</feature>
<protein>
    <submittedName>
        <fullName evidence="2">Uncharacterized protein</fullName>
    </submittedName>
</protein>
<reference evidence="2 3" key="1">
    <citation type="submission" date="2019-04" db="EMBL/GenBank/DDBJ databases">
        <title>Annotation for the trematode Fasciola gigantica.</title>
        <authorList>
            <person name="Choi Y.-J."/>
        </authorList>
    </citation>
    <scope>NUCLEOTIDE SEQUENCE [LARGE SCALE GENOMIC DNA]</scope>
    <source>
        <strain evidence="2">Uganda_cow_1</strain>
    </source>
</reference>
<organism evidence="2 3">
    <name type="scientific">Fasciola gigantica</name>
    <name type="common">Giant liver fluke</name>
    <dbReference type="NCBI Taxonomy" id="46835"/>
    <lineage>
        <taxon>Eukaryota</taxon>
        <taxon>Metazoa</taxon>
        <taxon>Spiralia</taxon>
        <taxon>Lophotrochozoa</taxon>
        <taxon>Platyhelminthes</taxon>
        <taxon>Trematoda</taxon>
        <taxon>Digenea</taxon>
        <taxon>Plagiorchiida</taxon>
        <taxon>Echinostomata</taxon>
        <taxon>Echinostomatoidea</taxon>
        <taxon>Fasciolidae</taxon>
        <taxon>Fasciola</taxon>
    </lineage>
</organism>
<name>A0A504YS70_FASGI</name>
<evidence type="ECO:0000313" key="2">
    <source>
        <dbReference type="EMBL" id="TPP60827.1"/>
    </source>
</evidence>
<evidence type="ECO:0000313" key="3">
    <source>
        <dbReference type="Proteomes" id="UP000316759"/>
    </source>
</evidence>
<evidence type="ECO:0000256" key="1">
    <source>
        <dbReference type="SAM" id="MobiDB-lite"/>
    </source>
</evidence>
<dbReference type="OrthoDB" id="6263911at2759"/>
<comment type="caution">
    <text evidence="2">The sequence shown here is derived from an EMBL/GenBank/DDBJ whole genome shotgun (WGS) entry which is preliminary data.</text>
</comment>
<keyword evidence="3" id="KW-1185">Reference proteome</keyword>
<dbReference type="Proteomes" id="UP000316759">
    <property type="component" value="Unassembled WGS sequence"/>
</dbReference>
<dbReference type="EMBL" id="SUNJ01008921">
    <property type="protein sequence ID" value="TPP60827.1"/>
    <property type="molecule type" value="Genomic_DNA"/>
</dbReference>
<gene>
    <name evidence="2" type="ORF">FGIG_05562</name>
</gene>
<dbReference type="AlphaFoldDB" id="A0A504YS70"/>
<feature type="region of interest" description="Disordered" evidence="1">
    <location>
        <begin position="338"/>
        <end position="364"/>
    </location>
</feature>
<sequence length="364" mass="41059">MIPNLPLGTDFPHRIWLLFKQLVDWHTSEDDALSVDFLKGTENPIDCLAQHQSRTPAFWVHLVHGNRLPCGCDLPKPAPLRPQSQLRCFFSNETVVTSNEDRTCTSSVLSARKKAAFDRWHEELHQSNYTWYFLHNGYQILAWRAFACEIIQLGVMDVPVGIQLALATLDETMLMAPQETLPGFRGGQLMWLYMVLLSLSERVATEFTDSSVSRVQHSVLLEYLVSLLESTQEEEIVQCKKRLQTHLENIKASQWSYPESVGHSSSGRAFRLSQLVRQVQKGVLFLTIFGFVETDQSKYCADSEPVMETDTIRHLDWERIGQINFGLTESVIHALRSSATKATTRPNPGSSGTAEASAAHNVAL</sequence>